<proteinExistence type="predicted"/>
<evidence type="ECO:0000313" key="3">
    <source>
        <dbReference type="EMBL" id="KRZ41785.1"/>
    </source>
</evidence>
<dbReference type="EMBL" id="JYDS01000276">
    <property type="protein sequence ID" value="KRZ19538.1"/>
    <property type="molecule type" value="Genomic_DNA"/>
</dbReference>
<name>A0A0V1K3H2_TRIPS</name>
<dbReference type="EMBL" id="JYDV01000018">
    <property type="protein sequence ID" value="KRZ41785.1"/>
    <property type="molecule type" value="Genomic_DNA"/>
</dbReference>
<dbReference type="Proteomes" id="UP000054815">
    <property type="component" value="Unassembled WGS sequence"/>
</dbReference>
<dbReference type="EMBL" id="JYDU01000049">
    <property type="protein sequence ID" value="KRX95935.1"/>
    <property type="molecule type" value="Genomic_DNA"/>
</dbReference>
<keyword evidence="4" id="KW-1185">Reference proteome</keyword>
<dbReference type="Proteomes" id="UP000054805">
    <property type="component" value="Unassembled WGS sequence"/>
</dbReference>
<protein>
    <submittedName>
        <fullName evidence="3">Uncharacterized protein</fullName>
    </submittedName>
</protein>
<evidence type="ECO:0000313" key="6">
    <source>
        <dbReference type="Proteomes" id="UP000054826"/>
    </source>
</evidence>
<gene>
    <name evidence="2" type="ORF">T4B_12609</name>
    <name evidence="3" type="ORF">T4C_1234</name>
    <name evidence="1" type="ORF">T4E_10455</name>
</gene>
<accession>A0A0V1K3H2</accession>
<reference evidence="4 5" key="1">
    <citation type="submission" date="2015-01" db="EMBL/GenBank/DDBJ databases">
        <title>Evolution of Trichinella species and genotypes.</title>
        <authorList>
            <person name="Korhonen P.K."/>
            <person name="Edoardo P."/>
            <person name="Giuseppe L.R."/>
            <person name="Gasser R.B."/>
        </authorList>
    </citation>
    <scope>NUCLEOTIDE SEQUENCE [LARGE SCALE GENOMIC DNA]</scope>
    <source>
        <strain evidence="1">ISS141</strain>
        <strain evidence="3">ISS176</strain>
        <strain evidence="2">ISS588</strain>
    </source>
</reference>
<dbReference type="Proteomes" id="UP000054826">
    <property type="component" value="Unassembled WGS sequence"/>
</dbReference>
<evidence type="ECO:0000313" key="4">
    <source>
        <dbReference type="Proteomes" id="UP000054805"/>
    </source>
</evidence>
<evidence type="ECO:0000313" key="5">
    <source>
        <dbReference type="Proteomes" id="UP000054815"/>
    </source>
</evidence>
<organism evidence="3 6">
    <name type="scientific">Trichinella pseudospiralis</name>
    <name type="common">Parasitic roundworm</name>
    <dbReference type="NCBI Taxonomy" id="6337"/>
    <lineage>
        <taxon>Eukaryota</taxon>
        <taxon>Metazoa</taxon>
        <taxon>Ecdysozoa</taxon>
        <taxon>Nematoda</taxon>
        <taxon>Enoplea</taxon>
        <taxon>Dorylaimia</taxon>
        <taxon>Trichinellida</taxon>
        <taxon>Trichinellidae</taxon>
        <taxon>Trichinella</taxon>
    </lineage>
</organism>
<sequence>MITILISGNNGSIVLAIVGNWLEIVGGGLKREVIDPGWSGEFKKKKYYGKRENVYFVVLYRFCQLLRPTCNQILRSCRWAILLASWDTFVKF</sequence>
<evidence type="ECO:0000313" key="2">
    <source>
        <dbReference type="EMBL" id="KRZ19538.1"/>
    </source>
</evidence>
<comment type="caution">
    <text evidence="3">The sequence shown here is derived from an EMBL/GenBank/DDBJ whole genome shotgun (WGS) entry which is preliminary data.</text>
</comment>
<evidence type="ECO:0000313" key="1">
    <source>
        <dbReference type="EMBL" id="KRX95935.1"/>
    </source>
</evidence>
<dbReference type="AlphaFoldDB" id="A0A0V1K3H2"/>